<dbReference type="InterPro" id="IPR008040">
    <property type="entry name" value="Hydant_A_N"/>
</dbReference>
<accession>A0A428P663</accession>
<feature type="domain" description="Acetophenone carboxylase-like C-terminal" evidence="5">
    <location>
        <begin position="674"/>
        <end position="739"/>
    </location>
</feature>
<dbReference type="EMBL" id="NKCI01000196">
    <property type="protein sequence ID" value="RSL48469.1"/>
    <property type="molecule type" value="Genomic_DNA"/>
</dbReference>
<protein>
    <recommendedName>
        <fullName evidence="8">5-oxoprolinase</fullName>
    </recommendedName>
</protein>
<evidence type="ECO:0000259" key="5">
    <source>
        <dbReference type="Pfam" id="PF19278"/>
    </source>
</evidence>
<dbReference type="Pfam" id="PF01968">
    <property type="entry name" value="Hydantoinase_A"/>
    <property type="match status" value="1"/>
</dbReference>
<organism evidence="6 7">
    <name type="scientific">Fusarium duplospermum</name>
    <dbReference type="NCBI Taxonomy" id="1325734"/>
    <lineage>
        <taxon>Eukaryota</taxon>
        <taxon>Fungi</taxon>
        <taxon>Dikarya</taxon>
        <taxon>Ascomycota</taxon>
        <taxon>Pezizomycotina</taxon>
        <taxon>Sordariomycetes</taxon>
        <taxon>Hypocreomycetidae</taxon>
        <taxon>Hypocreales</taxon>
        <taxon>Nectriaceae</taxon>
        <taxon>Fusarium</taxon>
        <taxon>Fusarium solani species complex</taxon>
    </lineage>
</organism>
<dbReference type="PANTHER" id="PTHR11365:SF26">
    <property type="entry name" value="5-OXOPROLINASE"/>
    <property type="match status" value="1"/>
</dbReference>
<reference evidence="6 7" key="1">
    <citation type="submission" date="2017-06" db="EMBL/GenBank/DDBJ databases">
        <title>Comparative genomic analysis of Ambrosia Fusariam Clade fungi.</title>
        <authorList>
            <person name="Stajich J.E."/>
            <person name="Carrillo J."/>
            <person name="Kijimoto T."/>
            <person name="Eskalen A."/>
            <person name="O'Donnell K."/>
            <person name="Kasson M."/>
        </authorList>
    </citation>
    <scope>NUCLEOTIDE SEQUENCE [LARGE SCALE GENOMIC DNA]</scope>
    <source>
        <strain evidence="6 7">NRRL62584</strain>
    </source>
</reference>
<evidence type="ECO:0000259" key="2">
    <source>
        <dbReference type="Pfam" id="PF01968"/>
    </source>
</evidence>
<dbReference type="GO" id="GO:0005829">
    <property type="term" value="C:cytosol"/>
    <property type="evidence" value="ECO:0007669"/>
    <property type="project" value="TreeGrafter"/>
</dbReference>
<proteinExistence type="inferred from homology"/>
<dbReference type="Pfam" id="PF19278">
    <property type="entry name" value="Hydant_A_C"/>
    <property type="match status" value="1"/>
</dbReference>
<dbReference type="Pfam" id="PF02538">
    <property type="entry name" value="Hydantoinase_B"/>
    <property type="match status" value="1"/>
</dbReference>
<evidence type="ECO:0000313" key="7">
    <source>
        <dbReference type="Proteomes" id="UP000288168"/>
    </source>
</evidence>
<evidence type="ECO:0008006" key="8">
    <source>
        <dbReference type="Google" id="ProtNLM"/>
    </source>
</evidence>
<keyword evidence="7" id="KW-1185">Reference proteome</keyword>
<gene>
    <name evidence="6" type="ORF">CEP54_012917</name>
</gene>
<feature type="domain" description="Hydantoinase B/oxoprolinase" evidence="3">
    <location>
        <begin position="754"/>
        <end position="1286"/>
    </location>
</feature>
<dbReference type="Pfam" id="PF05378">
    <property type="entry name" value="Hydant_A_N"/>
    <property type="match status" value="1"/>
</dbReference>
<comment type="similarity">
    <text evidence="1">Belongs to the oxoprolinase family.</text>
</comment>
<dbReference type="PANTHER" id="PTHR11365">
    <property type="entry name" value="5-OXOPROLINASE RELATED"/>
    <property type="match status" value="1"/>
</dbReference>
<dbReference type="InterPro" id="IPR049517">
    <property type="entry name" value="ACX-like_C"/>
</dbReference>
<comment type="caution">
    <text evidence="6">The sequence shown here is derived from an EMBL/GenBank/DDBJ whole genome shotgun (WGS) entry which is preliminary data.</text>
</comment>
<dbReference type="GO" id="GO:0006749">
    <property type="term" value="P:glutathione metabolic process"/>
    <property type="evidence" value="ECO:0007669"/>
    <property type="project" value="TreeGrafter"/>
</dbReference>
<evidence type="ECO:0000259" key="3">
    <source>
        <dbReference type="Pfam" id="PF02538"/>
    </source>
</evidence>
<dbReference type="GO" id="GO:0017168">
    <property type="term" value="F:5-oxoprolinase (ATP-hydrolyzing) activity"/>
    <property type="evidence" value="ECO:0007669"/>
    <property type="project" value="TreeGrafter"/>
</dbReference>
<feature type="domain" description="Hydantoinase A/oxoprolinase" evidence="2">
    <location>
        <begin position="250"/>
        <end position="546"/>
    </location>
</feature>
<evidence type="ECO:0000259" key="4">
    <source>
        <dbReference type="Pfam" id="PF05378"/>
    </source>
</evidence>
<dbReference type="OrthoDB" id="3643at2759"/>
<dbReference type="InterPro" id="IPR003692">
    <property type="entry name" value="Hydantoinase_B"/>
</dbReference>
<name>A0A428P663_9HYPO</name>
<sequence>MPHASTSTESVEDSILVAIDRGGTFTDVWASVEGKPDFVFKLLSVDPDHYKDAPTEGVRRVLCHYLGRDIPKSEPLPKKPIRAIRMGTTVATNALLERKGSRHAFLVTKGHRDVLEIGSQQRPNIFALDIRKAAVLYDTVVEIDERVTLEHYDEEADRVNGVRKVIQGEVVEGVGGELIRVLESLNEDTTRASLQKLRDQGYTTVAVCLAHSFLFPDHERRIEALAREMGFEHVSLSSAVGANMVKMVSRAGTASADAYLTPETNKYIAGFAAGFEDGNLEGLRCEFMQSDGGLVNYKSFSGMKGILSGPAGKLRRGLVGFARTSYDGETPVVGFDMGGTSTDVSRFGGTFDHVFETTTAGVTIQSPQLDINTVAAGGGSILFWENGLFRVGPESAGAHPGPAAYRKGGPLTITDANLLLGRLLPEYFPKIFGPNENQGLDVDIVRQKFEQLAKDIQKDTGRDVTPEEVAVGFIEVANETMCRPIRSLTEARGFEIDSHNLAVFGGAGGQHACEIAENLGISKVVMHKYSSLLSAYGMALAEVVQEAQEPCNEVLTPESLPKIKARHEHLRKFGTDALIQQGVDQAAIRHDVYLNLRYRGSDTTLMILEPADGDWKREFIAEHLREFSFVLPADREVLVDDIRVRAIGVSTESTKDNEALEQELKGESFTPINADKLAAETRPMYFKHGGFHQASVLLLKDLSPGNLVSGPAVIIDDTATIVVAPKCKARVLSSHIIIDVEAQNPSKADALTVDPVQLSVFGHRFMSIAEQMGRSLQKTSVSLNIKERLDFACAIFGPTGDLVANAPHVPVFLGSMSYAVKGQIELVGDKMQPGDVFVTNHPVSGGTHLPDLTVVTPVFDQAGKEILFFLASRGHHTDIGGSEGTSMPPNSTELWQEGVAIHTFTMIRGGQFDHEGIAKIFAEPGTRPGCNSTQRLSDNITDLQSFAAANNKGAKLLNRLMDQYGQKTVQFYMDAIQSNAEIAIRGFLKKVRTQYPGGKLSAVGYMDNSSRINLQVQIREDGSATFDFTGTTPELHGNMNAPRALTYSGVIFCLRTMIGADIPLNQGCLTPIDIIIPEGCFLNPSGAAAVCAGNTHTSQRICDTILHAFEAAAASQGCMNCVGFFGGESLDEAGRTKGFRYAFGETICGGAGAGPTWHGASAVHTHMTNTRITDAELVEKRYPVLMREFSIRKGSGGKGTFNGGDGTRRVYEALAPLSFSVITERRTTRPYGLRGGEPGAFGSNIWNRKLEDGSFRAVNLGQRNMVRMKAGDQLVIESPSGGGYGPVGDKVKGENGSDGVNGHSKVVAVNDHANWAADGF</sequence>
<evidence type="ECO:0000256" key="1">
    <source>
        <dbReference type="ARBA" id="ARBA00010403"/>
    </source>
</evidence>
<feature type="domain" description="Hydantoinase/oxoprolinase N-terminal" evidence="4">
    <location>
        <begin position="17"/>
        <end position="230"/>
    </location>
</feature>
<dbReference type="STRING" id="1325734.A0A428P663"/>
<dbReference type="InterPro" id="IPR002821">
    <property type="entry name" value="Hydantoinase_A"/>
</dbReference>
<dbReference type="Proteomes" id="UP000288168">
    <property type="component" value="Unassembled WGS sequence"/>
</dbReference>
<evidence type="ECO:0000313" key="6">
    <source>
        <dbReference type="EMBL" id="RSL48469.1"/>
    </source>
</evidence>
<dbReference type="InterPro" id="IPR045079">
    <property type="entry name" value="Oxoprolinase-like"/>
</dbReference>